<reference evidence="3" key="1">
    <citation type="journal article" date="2017" name="Nat. Ecol. Evol.">
        <title>Genome expansion and lineage-specific genetic innovations in the forest pathogenic fungi Armillaria.</title>
        <authorList>
            <person name="Sipos G."/>
            <person name="Prasanna A.N."/>
            <person name="Walter M.C."/>
            <person name="O'Connor E."/>
            <person name="Balint B."/>
            <person name="Krizsan K."/>
            <person name="Kiss B."/>
            <person name="Hess J."/>
            <person name="Varga T."/>
            <person name="Slot J."/>
            <person name="Riley R."/>
            <person name="Boka B."/>
            <person name="Rigling D."/>
            <person name="Barry K."/>
            <person name="Lee J."/>
            <person name="Mihaltcheva S."/>
            <person name="LaButti K."/>
            <person name="Lipzen A."/>
            <person name="Waldron R."/>
            <person name="Moloney N.M."/>
            <person name="Sperisen C."/>
            <person name="Kredics L."/>
            <person name="Vagvoelgyi C."/>
            <person name="Patrignani A."/>
            <person name="Fitzpatrick D."/>
            <person name="Nagy I."/>
            <person name="Doyle S."/>
            <person name="Anderson J.B."/>
            <person name="Grigoriev I.V."/>
            <person name="Gueldener U."/>
            <person name="Muensterkoetter M."/>
            <person name="Nagy L.G."/>
        </authorList>
    </citation>
    <scope>NUCLEOTIDE SEQUENCE [LARGE SCALE GENOMIC DNA]</scope>
    <source>
        <strain evidence="3">28-4</strain>
    </source>
</reference>
<dbReference type="EMBL" id="KZ293526">
    <property type="protein sequence ID" value="PBK58740.1"/>
    <property type="molecule type" value="Genomic_DNA"/>
</dbReference>
<keyword evidence="3" id="KW-1185">Reference proteome</keyword>
<protein>
    <submittedName>
        <fullName evidence="2">Uncharacterized protein</fullName>
    </submittedName>
</protein>
<dbReference type="Proteomes" id="UP000218334">
    <property type="component" value="Unassembled WGS sequence"/>
</dbReference>
<proteinExistence type="predicted"/>
<accession>A0A2H3ALY1</accession>
<feature type="transmembrane region" description="Helical" evidence="1">
    <location>
        <begin position="81"/>
        <end position="104"/>
    </location>
</feature>
<evidence type="ECO:0000313" key="2">
    <source>
        <dbReference type="EMBL" id="PBK58740.1"/>
    </source>
</evidence>
<keyword evidence="1" id="KW-0472">Membrane</keyword>
<gene>
    <name evidence="2" type="ORF">ARMSODRAFT_103212</name>
</gene>
<keyword evidence="1" id="KW-0812">Transmembrane</keyword>
<keyword evidence="1" id="KW-1133">Transmembrane helix</keyword>
<name>A0A2H3ALY1_9AGAR</name>
<organism evidence="2 3">
    <name type="scientific">Armillaria solidipes</name>
    <dbReference type="NCBI Taxonomy" id="1076256"/>
    <lineage>
        <taxon>Eukaryota</taxon>
        <taxon>Fungi</taxon>
        <taxon>Dikarya</taxon>
        <taxon>Basidiomycota</taxon>
        <taxon>Agaricomycotina</taxon>
        <taxon>Agaricomycetes</taxon>
        <taxon>Agaricomycetidae</taxon>
        <taxon>Agaricales</taxon>
        <taxon>Marasmiineae</taxon>
        <taxon>Physalacriaceae</taxon>
        <taxon>Armillaria</taxon>
    </lineage>
</organism>
<evidence type="ECO:0000313" key="3">
    <source>
        <dbReference type="Proteomes" id="UP000218334"/>
    </source>
</evidence>
<evidence type="ECO:0000256" key="1">
    <source>
        <dbReference type="SAM" id="Phobius"/>
    </source>
</evidence>
<feature type="transmembrane region" description="Helical" evidence="1">
    <location>
        <begin position="58"/>
        <end position="75"/>
    </location>
</feature>
<dbReference type="AlphaFoldDB" id="A0A2H3ALY1"/>
<sequence>MGTVSSLLHVPIHSSCVDFGESRPGSGQECEVHAPAISLHDDYQNETSSILLRTGRKAVGTWTVAVWAVVVTVVGKEASLLSTAFFSASLVLTFCIPTTLTGGLEPIDMSRFGLLALLGIRLSTACS</sequence>